<keyword evidence="8" id="KW-0961">Cell wall biogenesis/degradation</keyword>
<evidence type="ECO:0000256" key="8">
    <source>
        <dbReference type="RuleBase" id="RU361120"/>
    </source>
</evidence>
<proteinExistence type="inferred from homology"/>
<dbReference type="EMBL" id="CM026430">
    <property type="protein sequence ID" value="KAG0561792.1"/>
    <property type="molecule type" value="Genomic_DNA"/>
</dbReference>
<dbReference type="GO" id="GO:0071555">
    <property type="term" value="P:cell wall organization"/>
    <property type="evidence" value="ECO:0007669"/>
    <property type="project" value="UniProtKB-KW"/>
</dbReference>
<dbReference type="GO" id="GO:0010411">
    <property type="term" value="P:xyloglucan metabolic process"/>
    <property type="evidence" value="ECO:0007669"/>
    <property type="project" value="InterPro"/>
</dbReference>
<evidence type="ECO:0000256" key="4">
    <source>
        <dbReference type="ARBA" id="ARBA00023180"/>
    </source>
</evidence>
<evidence type="ECO:0000256" key="1">
    <source>
        <dbReference type="ARBA" id="ARBA00022679"/>
    </source>
</evidence>
<comment type="function">
    <text evidence="8">Catalyzes xyloglucan endohydrolysis (XEH) and/or endotransglycosylation (XET). Cleaves and religates xyloglucan polymers, an essential constituent of the primary cell wall, and thereby participates in cell wall construction of growing tissues.</text>
</comment>
<dbReference type="GO" id="GO:0004553">
    <property type="term" value="F:hydrolase activity, hydrolyzing O-glycosyl compounds"/>
    <property type="evidence" value="ECO:0007669"/>
    <property type="project" value="InterPro"/>
</dbReference>
<keyword evidence="1 8" id="KW-0808">Transferase</keyword>
<evidence type="ECO:0000256" key="3">
    <source>
        <dbReference type="ARBA" id="ARBA00023157"/>
    </source>
</evidence>
<dbReference type="SUPFAM" id="SSF49899">
    <property type="entry name" value="Concanavalin A-like lectins/glucanases"/>
    <property type="match status" value="1"/>
</dbReference>
<comment type="similarity">
    <text evidence="8">Belongs to the glycosyl hydrolase 16 family.</text>
</comment>
<dbReference type="InterPro" id="IPR000757">
    <property type="entry name" value="Beta-glucanase-like"/>
</dbReference>
<dbReference type="PIRSF" id="PIRSF005604">
    <property type="entry name" value="XET"/>
    <property type="match status" value="1"/>
</dbReference>
<keyword evidence="11" id="KW-1185">Reference proteome</keyword>
<dbReference type="Proteomes" id="UP000822688">
    <property type="component" value="Chromosome 9"/>
</dbReference>
<feature type="active site" description="Nucleophile" evidence="6">
    <location>
        <position position="107"/>
    </location>
</feature>
<dbReference type="Pfam" id="PF00722">
    <property type="entry name" value="Glyco_hydro_16"/>
    <property type="match status" value="1"/>
</dbReference>
<dbReference type="Pfam" id="PF06955">
    <property type="entry name" value="XET_C"/>
    <property type="match status" value="1"/>
</dbReference>
<name>A0A8T0GY17_CERPU</name>
<feature type="glycosylation site" description="N-linked (GlcNAc...) asparagine" evidence="7">
    <location>
        <position position="115"/>
    </location>
</feature>
<dbReference type="InterPro" id="IPR044791">
    <property type="entry name" value="Beta-glucanase/XTH"/>
</dbReference>
<dbReference type="InterPro" id="IPR013320">
    <property type="entry name" value="ConA-like_dom_sf"/>
</dbReference>
<gene>
    <name evidence="10" type="ORF">KC19_9G092200</name>
</gene>
<dbReference type="EC" id="2.4.1.207" evidence="8"/>
<keyword evidence="8" id="KW-0134">Cell wall</keyword>
<keyword evidence="5 8" id="KW-0326">Glycosidase</keyword>
<protein>
    <recommendedName>
        <fullName evidence="8">Xyloglucan endotransglucosylase/hydrolase</fullName>
        <ecNumber evidence="8">2.4.1.207</ecNumber>
    </recommendedName>
</protein>
<evidence type="ECO:0000256" key="6">
    <source>
        <dbReference type="PIRSR" id="PIRSR005604-1"/>
    </source>
</evidence>
<dbReference type="PROSITE" id="PS01034">
    <property type="entry name" value="GH16_1"/>
    <property type="match status" value="1"/>
</dbReference>
<comment type="subcellular location">
    <subcellularLocation>
        <location evidence="8">Secreted</location>
        <location evidence="8">Cell wall</location>
    </subcellularLocation>
    <subcellularLocation>
        <location evidence="8">Secreted</location>
        <location evidence="8">Extracellular space</location>
        <location evidence="8">Apoplast</location>
    </subcellularLocation>
</comment>
<keyword evidence="4" id="KW-0325">Glycoprotein</keyword>
<evidence type="ECO:0000313" key="10">
    <source>
        <dbReference type="EMBL" id="KAG0561792.1"/>
    </source>
</evidence>
<dbReference type="InterPro" id="IPR010713">
    <property type="entry name" value="XET_C"/>
</dbReference>
<dbReference type="GO" id="GO:0048046">
    <property type="term" value="C:apoplast"/>
    <property type="evidence" value="ECO:0007669"/>
    <property type="project" value="UniProtKB-SubCell"/>
</dbReference>
<accession>A0A8T0GY17</accession>
<evidence type="ECO:0000256" key="2">
    <source>
        <dbReference type="ARBA" id="ARBA00022801"/>
    </source>
</evidence>
<dbReference type="CDD" id="cd02176">
    <property type="entry name" value="GH16_XET"/>
    <property type="match status" value="1"/>
</dbReference>
<keyword evidence="3" id="KW-1015">Disulfide bond</keyword>
<organism evidence="10 11">
    <name type="scientific">Ceratodon purpureus</name>
    <name type="common">Fire moss</name>
    <name type="synonym">Dicranum purpureum</name>
    <dbReference type="NCBI Taxonomy" id="3225"/>
    <lineage>
        <taxon>Eukaryota</taxon>
        <taxon>Viridiplantae</taxon>
        <taxon>Streptophyta</taxon>
        <taxon>Embryophyta</taxon>
        <taxon>Bryophyta</taxon>
        <taxon>Bryophytina</taxon>
        <taxon>Bryopsida</taxon>
        <taxon>Dicranidae</taxon>
        <taxon>Pseudoditrichales</taxon>
        <taxon>Ditrichaceae</taxon>
        <taxon>Ceratodon</taxon>
    </lineage>
</organism>
<dbReference type="PANTHER" id="PTHR31062">
    <property type="entry name" value="XYLOGLUCAN ENDOTRANSGLUCOSYLASE/HYDROLASE PROTEIN 8-RELATED"/>
    <property type="match status" value="1"/>
</dbReference>
<dbReference type="GO" id="GO:0042546">
    <property type="term" value="P:cell wall biogenesis"/>
    <property type="evidence" value="ECO:0007669"/>
    <property type="project" value="InterPro"/>
</dbReference>
<comment type="caution">
    <text evidence="10">The sequence shown here is derived from an EMBL/GenBank/DDBJ whole genome shotgun (WGS) entry which is preliminary data.</text>
</comment>
<feature type="domain" description="GH16" evidence="9">
    <location>
        <begin position="26"/>
        <end position="221"/>
    </location>
</feature>
<reference evidence="10" key="1">
    <citation type="submission" date="2020-06" db="EMBL/GenBank/DDBJ databases">
        <title>WGS assembly of Ceratodon purpureus strain R40.</title>
        <authorList>
            <person name="Carey S.B."/>
            <person name="Jenkins J."/>
            <person name="Shu S."/>
            <person name="Lovell J.T."/>
            <person name="Sreedasyam A."/>
            <person name="Maumus F."/>
            <person name="Tiley G.P."/>
            <person name="Fernandez-Pozo N."/>
            <person name="Barry K."/>
            <person name="Chen C."/>
            <person name="Wang M."/>
            <person name="Lipzen A."/>
            <person name="Daum C."/>
            <person name="Saski C.A."/>
            <person name="Payton A.C."/>
            <person name="Mcbreen J.C."/>
            <person name="Conrad R.E."/>
            <person name="Kollar L.M."/>
            <person name="Olsson S."/>
            <person name="Huttunen S."/>
            <person name="Landis J.B."/>
            <person name="Wickett N.J."/>
            <person name="Johnson M.G."/>
            <person name="Rensing S.A."/>
            <person name="Grimwood J."/>
            <person name="Schmutz J."/>
            <person name="Mcdaniel S.F."/>
        </authorList>
    </citation>
    <scope>NUCLEOTIDE SEQUENCE</scope>
    <source>
        <strain evidence="10">R40</strain>
    </source>
</reference>
<comment type="PTM">
    <text evidence="8">Contains at least one intrachain disulfide bond essential for its enzymatic activity.</text>
</comment>
<evidence type="ECO:0000256" key="5">
    <source>
        <dbReference type="ARBA" id="ARBA00023295"/>
    </source>
</evidence>
<dbReference type="InterPro" id="IPR008263">
    <property type="entry name" value="GH16_AS"/>
</dbReference>
<feature type="active site" description="Proton donor" evidence="6">
    <location>
        <position position="111"/>
    </location>
</feature>
<evidence type="ECO:0000259" key="9">
    <source>
        <dbReference type="PROSITE" id="PS51762"/>
    </source>
</evidence>
<dbReference type="Gene3D" id="2.60.120.200">
    <property type="match status" value="1"/>
</dbReference>
<dbReference type="InterPro" id="IPR016455">
    <property type="entry name" value="XTH"/>
</dbReference>
<keyword evidence="8" id="KW-0052">Apoplast</keyword>
<sequence length="297" mass="32969">MGFKGSPNGVVAISFFTVVCLVMAGVSYGATFTEQFDAFSSDGYHVQVAPDGQEAKIVLDQVAASGFGSKNQYLFGNISMKIKLVPGDSAGTVTAYYLSSAQPAHDELDFEFLGNASGQPYVLQTNVFANGVGGREQRINLWFDPSADFHSYGVLWNKNQIIFTVDDKPIRLYKNSEDLGVAYPKSKPMGLYASLWNGDQWATEGGLIKLNWTHAPFIVSFKEFSTLDGCVVTNNDITPCTATTTHWWEASAFQTINRNQAEQILWVKENYEVYDYCKDTKRYTTEPVECSRNVPLL</sequence>
<keyword evidence="2 8" id="KW-0378">Hydrolase</keyword>
<dbReference type="PROSITE" id="PS51762">
    <property type="entry name" value="GH16_2"/>
    <property type="match status" value="1"/>
</dbReference>
<dbReference type="AlphaFoldDB" id="A0A8T0GY17"/>
<keyword evidence="8" id="KW-0964">Secreted</keyword>
<evidence type="ECO:0000313" key="11">
    <source>
        <dbReference type="Proteomes" id="UP000822688"/>
    </source>
</evidence>
<evidence type="ECO:0000256" key="7">
    <source>
        <dbReference type="PIRSR" id="PIRSR005604-2"/>
    </source>
</evidence>
<dbReference type="FunFam" id="2.60.120.200:FF:000025">
    <property type="entry name" value="Xyloglucan endotransglucosylase/hydrolase"/>
    <property type="match status" value="1"/>
</dbReference>
<dbReference type="GO" id="GO:0016762">
    <property type="term" value="F:xyloglucan:xyloglucosyl transferase activity"/>
    <property type="evidence" value="ECO:0007669"/>
    <property type="project" value="UniProtKB-EC"/>
</dbReference>